<keyword evidence="7" id="KW-0503">Monooxygenase</keyword>
<accession>A0AA88XUX5</accession>
<dbReference type="Gene3D" id="1.10.630.10">
    <property type="entry name" value="Cytochrome P450"/>
    <property type="match status" value="1"/>
</dbReference>
<dbReference type="InterPro" id="IPR050705">
    <property type="entry name" value="Cytochrome_P450_3A"/>
</dbReference>
<dbReference type="AlphaFoldDB" id="A0AA88XUX5"/>
<dbReference type="GO" id="GO:0008395">
    <property type="term" value="F:steroid hydroxylase activity"/>
    <property type="evidence" value="ECO:0007669"/>
    <property type="project" value="TreeGrafter"/>
</dbReference>
<keyword evidence="3" id="KW-0349">Heme</keyword>
<comment type="cofactor">
    <cofactor evidence="1">
        <name>heme</name>
        <dbReference type="ChEBI" id="CHEBI:30413"/>
    </cofactor>
</comment>
<dbReference type="Proteomes" id="UP001186944">
    <property type="component" value="Unassembled WGS sequence"/>
</dbReference>
<evidence type="ECO:0000313" key="9">
    <source>
        <dbReference type="EMBL" id="KAK3090787.1"/>
    </source>
</evidence>
<dbReference type="InterPro" id="IPR002402">
    <property type="entry name" value="Cyt_P450_E_grp-II"/>
</dbReference>
<evidence type="ECO:0000256" key="7">
    <source>
        <dbReference type="ARBA" id="ARBA00023033"/>
    </source>
</evidence>
<dbReference type="Pfam" id="PF00067">
    <property type="entry name" value="p450"/>
    <property type="match status" value="1"/>
</dbReference>
<feature type="region of interest" description="Disordered" evidence="8">
    <location>
        <begin position="180"/>
        <end position="199"/>
    </location>
</feature>
<keyword evidence="5" id="KW-0560">Oxidoreductase</keyword>
<gene>
    <name evidence="9" type="ORF">FSP39_014622</name>
</gene>
<evidence type="ECO:0000256" key="3">
    <source>
        <dbReference type="ARBA" id="ARBA00022617"/>
    </source>
</evidence>
<evidence type="ECO:0000256" key="8">
    <source>
        <dbReference type="SAM" id="MobiDB-lite"/>
    </source>
</evidence>
<proteinExistence type="inferred from homology"/>
<organism evidence="9 10">
    <name type="scientific">Pinctada imbricata</name>
    <name type="common">Atlantic pearl-oyster</name>
    <name type="synonym">Pinctada martensii</name>
    <dbReference type="NCBI Taxonomy" id="66713"/>
    <lineage>
        <taxon>Eukaryota</taxon>
        <taxon>Metazoa</taxon>
        <taxon>Spiralia</taxon>
        <taxon>Lophotrochozoa</taxon>
        <taxon>Mollusca</taxon>
        <taxon>Bivalvia</taxon>
        <taxon>Autobranchia</taxon>
        <taxon>Pteriomorphia</taxon>
        <taxon>Pterioida</taxon>
        <taxon>Pterioidea</taxon>
        <taxon>Pteriidae</taxon>
        <taxon>Pinctada</taxon>
    </lineage>
</organism>
<comment type="caution">
    <text evidence="9">The sequence shown here is derived from an EMBL/GenBank/DDBJ whole genome shotgun (WGS) entry which is preliminary data.</text>
</comment>
<evidence type="ECO:0008006" key="11">
    <source>
        <dbReference type="Google" id="ProtNLM"/>
    </source>
</evidence>
<protein>
    <recommendedName>
        <fullName evidence="11">Cytochrome P450</fullName>
    </recommendedName>
</protein>
<dbReference type="PANTHER" id="PTHR24302">
    <property type="entry name" value="CYTOCHROME P450 FAMILY 3"/>
    <property type="match status" value="1"/>
</dbReference>
<keyword evidence="10" id="KW-1185">Reference proteome</keyword>
<keyword evidence="6" id="KW-0408">Iron</keyword>
<dbReference type="InterPro" id="IPR001128">
    <property type="entry name" value="Cyt_P450"/>
</dbReference>
<sequence length="199" mass="22777">MKSHDFFNMNVLIKKRNSNIVIWQGADPSIKELQGQLNTAFGDQWRFQRTVLAPTFSSGKMRMMNEDIQKCCEQLVDSLRDMSKESGGKVNLRSVFCCYTLDVIARTAFGIDINSQKDPNSDFVKYAKMGIGLENTFTLPSFIIGNKTTYTSILTITLQLHKIGNPENQKPKAYKIRIKQEPKQTNKNLHHMKRSELPI</sequence>
<dbReference type="GO" id="GO:0005506">
    <property type="term" value="F:iron ion binding"/>
    <property type="evidence" value="ECO:0007669"/>
    <property type="project" value="InterPro"/>
</dbReference>
<dbReference type="PRINTS" id="PR00464">
    <property type="entry name" value="EP450II"/>
</dbReference>
<evidence type="ECO:0000256" key="1">
    <source>
        <dbReference type="ARBA" id="ARBA00001971"/>
    </source>
</evidence>
<comment type="similarity">
    <text evidence="2">Belongs to the cytochrome P450 family.</text>
</comment>
<dbReference type="SUPFAM" id="SSF48264">
    <property type="entry name" value="Cytochrome P450"/>
    <property type="match status" value="1"/>
</dbReference>
<name>A0AA88XUX5_PINIB</name>
<evidence type="ECO:0000256" key="5">
    <source>
        <dbReference type="ARBA" id="ARBA00023002"/>
    </source>
</evidence>
<dbReference type="InterPro" id="IPR036396">
    <property type="entry name" value="Cyt_P450_sf"/>
</dbReference>
<evidence type="ECO:0000256" key="6">
    <source>
        <dbReference type="ARBA" id="ARBA00023004"/>
    </source>
</evidence>
<dbReference type="GO" id="GO:0016705">
    <property type="term" value="F:oxidoreductase activity, acting on paired donors, with incorporation or reduction of molecular oxygen"/>
    <property type="evidence" value="ECO:0007669"/>
    <property type="project" value="InterPro"/>
</dbReference>
<dbReference type="GO" id="GO:0020037">
    <property type="term" value="F:heme binding"/>
    <property type="evidence" value="ECO:0007669"/>
    <property type="project" value="InterPro"/>
</dbReference>
<reference evidence="9" key="1">
    <citation type="submission" date="2019-08" db="EMBL/GenBank/DDBJ databases">
        <title>The improved chromosome-level genome for the pearl oyster Pinctada fucata martensii using PacBio sequencing and Hi-C.</title>
        <authorList>
            <person name="Zheng Z."/>
        </authorList>
    </citation>
    <scope>NUCLEOTIDE SEQUENCE</scope>
    <source>
        <strain evidence="9">ZZ-2019</strain>
        <tissue evidence="9">Adductor muscle</tissue>
    </source>
</reference>
<evidence type="ECO:0000256" key="2">
    <source>
        <dbReference type="ARBA" id="ARBA00010617"/>
    </source>
</evidence>
<evidence type="ECO:0000256" key="4">
    <source>
        <dbReference type="ARBA" id="ARBA00022723"/>
    </source>
</evidence>
<dbReference type="EMBL" id="VSWD01000010">
    <property type="protein sequence ID" value="KAK3090787.1"/>
    <property type="molecule type" value="Genomic_DNA"/>
</dbReference>
<dbReference type="PANTHER" id="PTHR24302:SF15">
    <property type="entry name" value="FATTY-ACID PEROXYGENASE"/>
    <property type="match status" value="1"/>
</dbReference>
<evidence type="ECO:0000313" key="10">
    <source>
        <dbReference type="Proteomes" id="UP001186944"/>
    </source>
</evidence>
<keyword evidence="4" id="KW-0479">Metal-binding</keyword>